<comment type="caution">
    <text evidence="7">The sequence shown here is derived from an EMBL/GenBank/DDBJ whole genome shotgun (WGS) entry which is preliminary data.</text>
</comment>
<feature type="domain" description="Sulfotransferase" evidence="6">
    <location>
        <begin position="80"/>
        <end position="267"/>
    </location>
</feature>
<protein>
    <recommendedName>
        <fullName evidence="6">Sulfotransferase domain-containing protein</fullName>
    </recommendedName>
</protein>
<dbReference type="Pfam" id="PF00685">
    <property type="entry name" value="Sulfotransfer_1"/>
    <property type="match status" value="1"/>
</dbReference>
<evidence type="ECO:0000256" key="4">
    <source>
        <dbReference type="PIRSR" id="PIRSR637359-2"/>
    </source>
</evidence>
<evidence type="ECO:0000256" key="5">
    <source>
        <dbReference type="SAM" id="MobiDB-lite"/>
    </source>
</evidence>
<evidence type="ECO:0000256" key="2">
    <source>
        <dbReference type="ARBA" id="ARBA00023180"/>
    </source>
</evidence>
<dbReference type="OrthoDB" id="411451at2759"/>
<dbReference type="Gene3D" id="3.40.50.300">
    <property type="entry name" value="P-loop containing nucleotide triphosphate hydrolases"/>
    <property type="match status" value="1"/>
</dbReference>
<dbReference type="SUPFAM" id="SSF52540">
    <property type="entry name" value="P-loop containing nucleoside triphosphate hydrolases"/>
    <property type="match status" value="1"/>
</dbReference>
<evidence type="ECO:0000313" key="8">
    <source>
        <dbReference type="Proteomes" id="UP001165065"/>
    </source>
</evidence>
<dbReference type="InterPro" id="IPR037359">
    <property type="entry name" value="NST/OST"/>
</dbReference>
<dbReference type="InterPro" id="IPR000863">
    <property type="entry name" value="Sulfotransferase_dom"/>
</dbReference>
<keyword evidence="8" id="KW-1185">Reference proteome</keyword>
<evidence type="ECO:0000259" key="6">
    <source>
        <dbReference type="Pfam" id="PF00685"/>
    </source>
</evidence>
<keyword evidence="2" id="KW-0325">Glycoprotein</keyword>
<dbReference type="AlphaFoldDB" id="A0A9W7GPV4"/>
<organism evidence="7 8">
    <name type="scientific">Triparma columacea</name>
    <dbReference type="NCBI Taxonomy" id="722753"/>
    <lineage>
        <taxon>Eukaryota</taxon>
        <taxon>Sar</taxon>
        <taxon>Stramenopiles</taxon>
        <taxon>Ochrophyta</taxon>
        <taxon>Bolidophyceae</taxon>
        <taxon>Parmales</taxon>
        <taxon>Triparmaceae</taxon>
        <taxon>Triparma</taxon>
    </lineage>
</organism>
<dbReference type="InterPro" id="IPR027417">
    <property type="entry name" value="P-loop_NTPase"/>
</dbReference>
<dbReference type="PANTHER" id="PTHR10605">
    <property type="entry name" value="HEPARAN SULFATE SULFOTRANSFERASE"/>
    <property type="match status" value="1"/>
</dbReference>
<feature type="binding site" evidence="4">
    <location>
        <position position="178"/>
    </location>
    <ligand>
        <name>3'-phosphoadenylyl sulfate</name>
        <dbReference type="ChEBI" id="CHEBI:58339"/>
    </ligand>
</feature>
<gene>
    <name evidence="7" type="ORF">TrCOL_g4728</name>
</gene>
<dbReference type="EMBL" id="BRYA01000480">
    <property type="protein sequence ID" value="GMI49235.1"/>
    <property type="molecule type" value="Genomic_DNA"/>
</dbReference>
<feature type="region of interest" description="Disordered" evidence="5">
    <location>
        <begin position="1"/>
        <end position="74"/>
    </location>
</feature>
<keyword evidence="1" id="KW-0808">Transferase</keyword>
<dbReference type="GO" id="GO:0008146">
    <property type="term" value="F:sulfotransferase activity"/>
    <property type="evidence" value="ECO:0007669"/>
    <property type="project" value="InterPro"/>
</dbReference>
<reference evidence="8" key="1">
    <citation type="journal article" date="2023" name="Commun. Biol.">
        <title>Genome analysis of Parmales, the sister group of diatoms, reveals the evolutionary specialization of diatoms from phago-mixotrophs to photoautotrophs.</title>
        <authorList>
            <person name="Ban H."/>
            <person name="Sato S."/>
            <person name="Yoshikawa S."/>
            <person name="Yamada K."/>
            <person name="Nakamura Y."/>
            <person name="Ichinomiya M."/>
            <person name="Sato N."/>
            <person name="Blanc-Mathieu R."/>
            <person name="Endo H."/>
            <person name="Kuwata A."/>
            <person name="Ogata H."/>
        </authorList>
    </citation>
    <scope>NUCLEOTIDE SEQUENCE [LARGE SCALE GENOMIC DNA]</scope>
</reference>
<evidence type="ECO:0000313" key="7">
    <source>
        <dbReference type="EMBL" id="GMI49235.1"/>
    </source>
</evidence>
<accession>A0A9W7GPV4</accession>
<dbReference type="PANTHER" id="PTHR10605:SF56">
    <property type="entry name" value="BIFUNCTIONAL HEPARAN SULFATE N-DEACETYLASE_N-SULFOTRANSFERASE"/>
    <property type="match status" value="1"/>
</dbReference>
<evidence type="ECO:0000256" key="3">
    <source>
        <dbReference type="PIRSR" id="PIRSR637359-1"/>
    </source>
</evidence>
<proteinExistence type="predicted"/>
<name>A0A9W7GPV4_9STRA</name>
<evidence type="ECO:0000256" key="1">
    <source>
        <dbReference type="ARBA" id="ARBA00022679"/>
    </source>
</evidence>
<feature type="active site" description="For sulfotransferase activity" evidence="3">
    <location>
        <position position="87"/>
    </location>
</feature>
<feature type="binding site" evidence="4">
    <location>
        <position position="170"/>
    </location>
    <ligand>
        <name>3'-phosphoadenylyl sulfate</name>
        <dbReference type="ChEBI" id="CHEBI:58339"/>
    </ligand>
</feature>
<dbReference type="Proteomes" id="UP001165065">
    <property type="component" value="Unassembled WGS sequence"/>
</dbReference>
<sequence length="319" mass="36470">MSGFDDMLNSFEKEVNRTKPKKKRRRLNETSSQNPPLLPGAPQEPLLGGPSSDDVPAFHPPQSPSSPAKATATPDPKVNFLVIGMQKAGTSWIYKMLENHPCIALSKEKEVHYWDMHFKKDDSWYESQFPDDTEGKVVGEVTPDYLSMWMEKVGKIHSYNPKMKLIVIARDEVDRAWSAFLMWCRIEGKDVSAMSEDEVFESLTNEYYQSRSDFAGGLHNYLQKFPREQIFVADFKDVVGRPQELMNDVFHFLGVPNLTIQEEKLSKNYQITTDRKAVLENVRNAAPEGLKDKLAPRLKAFYKPMVKANKAALKSFRES</sequence>